<keyword evidence="3" id="KW-1185">Reference proteome</keyword>
<dbReference type="EnsemblPlants" id="Pp3c19_590V3.1">
    <property type="protein sequence ID" value="PAC:32938665.CDS.1"/>
    <property type="gene ID" value="Pp3c19_590"/>
</dbReference>
<accession>A9TD86</accession>
<dbReference type="PANTHER" id="PTHR34863:SF1">
    <property type="entry name" value="OTU DOMAIN-CONTAINING PROTEIN"/>
    <property type="match status" value="1"/>
</dbReference>
<dbReference type="PANTHER" id="PTHR34863">
    <property type="entry name" value="EXPRESSED PROTEIN"/>
    <property type="match status" value="1"/>
</dbReference>
<dbReference type="Proteomes" id="UP000006727">
    <property type="component" value="Chromosome 19"/>
</dbReference>
<organism evidence="1">
    <name type="scientific">Physcomitrium patens</name>
    <name type="common">Spreading-leaved earth moss</name>
    <name type="synonym">Physcomitrella patens</name>
    <dbReference type="NCBI Taxonomy" id="3218"/>
    <lineage>
        <taxon>Eukaryota</taxon>
        <taxon>Viridiplantae</taxon>
        <taxon>Streptophyta</taxon>
        <taxon>Embryophyta</taxon>
        <taxon>Bryophyta</taxon>
        <taxon>Bryophytina</taxon>
        <taxon>Bryopsida</taxon>
        <taxon>Funariidae</taxon>
        <taxon>Funariales</taxon>
        <taxon>Funariaceae</taxon>
        <taxon>Physcomitrium</taxon>
    </lineage>
</organism>
<dbReference type="HOGENOM" id="CLU_1470545_0_0_1"/>
<reference evidence="1 3" key="1">
    <citation type="journal article" date="2008" name="Science">
        <title>The Physcomitrella genome reveals evolutionary insights into the conquest of land by plants.</title>
        <authorList>
            <person name="Rensing S."/>
            <person name="Lang D."/>
            <person name="Zimmer A."/>
            <person name="Terry A."/>
            <person name="Salamov A."/>
            <person name="Shapiro H."/>
            <person name="Nishiyama T."/>
            <person name="Perroud P.-F."/>
            <person name="Lindquist E."/>
            <person name="Kamisugi Y."/>
            <person name="Tanahashi T."/>
            <person name="Sakakibara K."/>
            <person name="Fujita T."/>
            <person name="Oishi K."/>
            <person name="Shin-I T."/>
            <person name="Kuroki Y."/>
            <person name="Toyoda A."/>
            <person name="Suzuki Y."/>
            <person name="Hashimoto A."/>
            <person name="Yamaguchi K."/>
            <person name="Sugano A."/>
            <person name="Kohara Y."/>
            <person name="Fujiyama A."/>
            <person name="Anterola A."/>
            <person name="Aoki S."/>
            <person name="Ashton N."/>
            <person name="Barbazuk W.B."/>
            <person name="Barker E."/>
            <person name="Bennetzen J."/>
            <person name="Bezanilla M."/>
            <person name="Blankenship R."/>
            <person name="Cho S.H."/>
            <person name="Dutcher S."/>
            <person name="Estelle M."/>
            <person name="Fawcett J.A."/>
            <person name="Gundlach H."/>
            <person name="Hanada K."/>
            <person name="Heyl A."/>
            <person name="Hicks K.A."/>
            <person name="Hugh J."/>
            <person name="Lohr M."/>
            <person name="Mayer K."/>
            <person name="Melkozernov A."/>
            <person name="Murata T."/>
            <person name="Nelson D."/>
            <person name="Pils B."/>
            <person name="Prigge M."/>
            <person name="Reiss B."/>
            <person name="Renner T."/>
            <person name="Rombauts S."/>
            <person name="Rushton P."/>
            <person name="Sanderfoot A."/>
            <person name="Schween G."/>
            <person name="Shiu S.-H."/>
            <person name="Stueber K."/>
            <person name="Theodoulou F.L."/>
            <person name="Tu H."/>
            <person name="Van de Peer Y."/>
            <person name="Verrier P.J."/>
            <person name="Waters E."/>
            <person name="Wood A."/>
            <person name="Yang L."/>
            <person name="Cove D."/>
            <person name="Cuming A."/>
            <person name="Hasebe M."/>
            <person name="Lucas S."/>
            <person name="Mishler D.B."/>
            <person name="Reski R."/>
            <person name="Grigoriev I."/>
            <person name="Quatrano R.S."/>
            <person name="Boore J.L."/>
        </authorList>
    </citation>
    <scope>NUCLEOTIDE SEQUENCE [LARGE SCALE GENOMIC DNA]</scope>
    <source>
        <strain evidence="2 3">cv. Gransden 2004</strain>
    </source>
</reference>
<gene>
    <name evidence="1" type="ORF">PHYPA_023503</name>
</gene>
<name>A9TD86_PHYPA</name>
<evidence type="ECO:0000313" key="2">
    <source>
        <dbReference type="EnsemblPlants" id="PAC:32938665.CDS.1"/>
    </source>
</evidence>
<dbReference type="AlphaFoldDB" id="A9TD86"/>
<evidence type="ECO:0000313" key="3">
    <source>
        <dbReference type="Proteomes" id="UP000006727"/>
    </source>
</evidence>
<dbReference type="Gramene" id="Pp3c19_590V3.1">
    <property type="protein sequence ID" value="PAC:32938665.CDS.1"/>
    <property type="gene ID" value="Pp3c19_590"/>
</dbReference>
<sequence length="184" mass="21094">MAIKMDVIYGTCDLVRSRPSLAVKSITACLSDVGVDAMCFMLNVHDLSSLFGEIIHLVKRRIHVRDLEYFQTWLHVIFDPVLVKVNISDIAKERKFHKYAIFRELRRNHRLVLTLSNSSMVLFKSQVNVPIRAIVDALHACGHVECRVGFSGMKWAFLKAQPKIDLFVEYHMILHGTTTVVTRN</sequence>
<dbReference type="InParanoid" id="A9TD86"/>
<dbReference type="PaxDb" id="3218-PP1S208_69V6.1"/>
<proteinExistence type="predicted"/>
<protein>
    <submittedName>
        <fullName evidence="1 2">Uncharacterized protein</fullName>
    </submittedName>
</protein>
<reference evidence="2" key="3">
    <citation type="submission" date="2020-12" db="UniProtKB">
        <authorList>
            <consortium name="EnsemblPlants"/>
        </authorList>
    </citation>
    <scope>IDENTIFICATION</scope>
</reference>
<reference evidence="1 3" key="2">
    <citation type="journal article" date="2018" name="Plant J.">
        <title>The Physcomitrella patens chromosome-scale assembly reveals moss genome structure and evolution.</title>
        <authorList>
            <person name="Lang D."/>
            <person name="Ullrich K.K."/>
            <person name="Murat F."/>
            <person name="Fuchs J."/>
            <person name="Jenkins J."/>
            <person name="Haas F.B."/>
            <person name="Piednoel M."/>
            <person name="Gundlach H."/>
            <person name="Van Bel M."/>
            <person name="Meyberg R."/>
            <person name="Vives C."/>
            <person name="Morata J."/>
            <person name="Symeonidi A."/>
            <person name="Hiss M."/>
            <person name="Muchero W."/>
            <person name="Kamisugi Y."/>
            <person name="Saleh O."/>
            <person name="Blanc G."/>
            <person name="Decker E.L."/>
            <person name="van Gessel N."/>
            <person name="Grimwood J."/>
            <person name="Hayes R.D."/>
            <person name="Graham S.W."/>
            <person name="Gunter L.E."/>
            <person name="McDaniel S.F."/>
            <person name="Hoernstein S.N.W."/>
            <person name="Larsson A."/>
            <person name="Li F.W."/>
            <person name="Perroud P.F."/>
            <person name="Phillips J."/>
            <person name="Ranjan P."/>
            <person name="Rokshar D.S."/>
            <person name="Rothfels C.J."/>
            <person name="Schneider L."/>
            <person name="Shu S."/>
            <person name="Stevenson D.W."/>
            <person name="Thummler F."/>
            <person name="Tillich M."/>
            <person name="Villarreal Aguilar J.C."/>
            <person name="Widiez T."/>
            <person name="Wong G.K."/>
            <person name="Wymore A."/>
            <person name="Zhang Y."/>
            <person name="Zimmer A.D."/>
            <person name="Quatrano R.S."/>
            <person name="Mayer K.F.X."/>
            <person name="Goodstein D."/>
            <person name="Casacuberta J.M."/>
            <person name="Vandepoele K."/>
            <person name="Reski R."/>
            <person name="Cuming A.C."/>
            <person name="Tuskan G.A."/>
            <person name="Maumus F."/>
            <person name="Salse J."/>
            <person name="Schmutz J."/>
            <person name="Rensing S.A."/>
        </authorList>
    </citation>
    <scope>NUCLEOTIDE SEQUENCE [LARGE SCALE GENOMIC DNA]</scope>
    <source>
        <strain evidence="2 3">cv. Gransden 2004</strain>
    </source>
</reference>
<evidence type="ECO:0000313" key="1">
    <source>
        <dbReference type="EMBL" id="PNR33687.1"/>
    </source>
</evidence>
<dbReference type="EMBL" id="ABEU02000019">
    <property type="protein sequence ID" value="PNR33687.1"/>
    <property type="molecule type" value="Genomic_DNA"/>
</dbReference>